<organism evidence="3 4">
    <name type="scientific">Sphaerisporangium aureirubrum</name>
    <dbReference type="NCBI Taxonomy" id="1544736"/>
    <lineage>
        <taxon>Bacteria</taxon>
        <taxon>Bacillati</taxon>
        <taxon>Actinomycetota</taxon>
        <taxon>Actinomycetes</taxon>
        <taxon>Streptosporangiales</taxon>
        <taxon>Streptosporangiaceae</taxon>
        <taxon>Sphaerisporangium</taxon>
    </lineage>
</organism>
<dbReference type="Gene3D" id="1.10.10.2840">
    <property type="entry name" value="PucR C-terminal helix-turn-helix domain"/>
    <property type="match status" value="1"/>
</dbReference>
<evidence type="ECO:0000259" key="1">
    <source>
        <dbReference type="Pfam" id="PF13556"/>
    </source>
</evidence>
<comment type="caution">
    <text evidence="3">The sequence shown here is derived from an EMBL/GenBank/DDBJ whole genome shotgun (WGS) entry which is preliminary data.</text>
</comment>
<dbReference type="Proteomes" id="UP001596137">
    <property type="component" value="Unassembled WGS sequence"/>
</dbReference>
<feature type="domain" description="PucR C-terminal helix-turn-helix" evidence="1">
    <location>
        <begin position="324"/>
        <end position="380"/>
    </location>
</feature>
<dbReference type="InterPro" id="IPR025751">
    <property type="entry name" value="RsbRD_N_dom"/>
</dbReference>
<evidence type="ECO:0000313" key="4">
    <source>
        <dbReference type="Proteomes" id="UP001596137"/>
    </source>
</evidence>
<dbReference type="Pfam" id="PF13556">
    <property type="entry name" value="HTH_30"/>
    <property type="match status" value="1"/>
</dbReference>
<dbReference type="RefSeq" id="WP_380757644.1">
    <property type="nucleotide sequence ID" value="NZ_JBHSRF010000044.1"/>
</dbReference>
<evidence type="ECO:0000313" key="3">
    <source>
        <dbReference type="EMBL" id="MFC6084509.1"/>
    </source>
</evidence>
<dbReference type="EMBL" id="JBHSRF010000044">
    <property type="protein sequence ID" value="MFC6084509.1"/>
    <property type="molecule type" value="Genomic_DNA"/>
</dbReference>
<dbReference type="InterPro" id="IPR042070">
    <property type="entry name" value="PucR_C-HTH_sf"/>
</dbReference>
<accession>A0ABW1NP86</accession>
<name>A0ABW1NP86_9ACTN</name>
<dbReference type="InterPro" id="IPR025736">
    <property type="entry name" value="PucR_C-HTH_dom"/>
</dbReference>
<feature type="domain" description="RsbT co-antagonist protein RsbRD N-terminal" evidence="2">
    <location>
        <begin position="14"/>
        <end position="150"/>
    </location>
</feature>
<dbReference type="InterPro" id="IPR051448">
    <property type="entry name" value="CdaR-like_regulators"/>
</dbReference>
<protein>
    <submittedName>
        <fullName evidence="3">PucR family transcriptional regulator</fullName>
    </submittedName>
</protein>
<sequence length="392" mass="42997">MGGFFRLLRDRADANARRAVETYTSQLADYRLMSADARSHASLFDFAVLLRRRTFELAEDNRPFSEDDLAHMAAMGKERGERGVSLASHRRVLLLHSTLTLREVQEAAEPDDLEALMMTLDWLGPHGTTAQSAYTRGYVAGQERLLPMAARVQLLAKALLAEEPTATEMVTGLGMAVPERYTVTVVRVSGRSIRRTEWPRDEVLEVLLKTHLMPLSWPVPEEFVALVPADDGVPATGRALSVAQDFAAAIGRPCSVGTATGRLDALAATFALARQVSEASPIENVPRRARTLADVFVELGAAQVPEADEWLHDVARRLASGPDLVTTLNVYYGCDMNRLRASAALHVHPRTLDYRLQRVRELTGLNPGSTRGILVLNTAVARLLAGAWPDAM</sequence>
<dbReference type="PANTHER" id="PTHR33744:SF7">
    <property type="entry name" value="PUCR FAMILY TRANSCRIPTIONAL REGULATOR"/>
    <property type="match status" value="1"/>
</dbReference>
<evidence type="ECO:0000259" key="2">
    <source>
        <dbReference type="Pfam" id="PF14361"/>
    </source>
</evidence>
<dbReference type="PANTHER" id="PTHR33744">
    <property type="entry name" value="CARBOHYDRATE DIACID REGULATOR"/>
    <property type="match status" value="1"/>
</dbReference>
<gene>
    <name evidence="3" type="ORF">ACFP1K_25350</name>
</gene>
<keyword evidence="4" id="KW-1185">Reference proteome</keyword>
<proteinExistence type="predicted"/>
<dbReference type="Pfam" id="PF14361">
    <property type="entry name" value="RsbRD_N"/>
    <property type="match status" value="1"/>
</dbReference>
<reference evidence="4" key="1">
    <citation type="journal article" date="2019" name="Int. J. Syst. Evol. Microbiol.">
        <title>The Global Catalogue of Microorganisms (GCM) 10K type strain sequencing project: providing services to taxonomists for standard genome sequencing and annotation.</title>
        <authorList>
            <consortium name="The Broad Institute Genomics Platform"/>
            <consortium name="The Broad Institute Genome Sequencing Center for Infectious Disease"/>
            <person name="Wu L."/>
            <person name="Ma J."/>
        </authorList>
    </citation>
    <scope>NUCLEOTIDE SEQUENCE [LARGE SCALE GENOMIC DNA]</scope>
    <source>
        <strain evidence="4">JCM 30346</strain>
    </source>
</reference>